<dbReference type="Proteomes" id="UP000254051">
    <property type="component" value="Unassembled WGS sequence"/>
</dbReference>
<evidence type="ECO:0000256" key="3">
    <source>
        <dbReference type="ARBA" id="ARBA00022777"/>
    </source>
</evidence>
<dbReference type="InterPro" id="IPR018483">
    <property type="entry name" value="Carb_kinase_FGGY_CS"/>
</dbReference>
<dbReference type="InterPro" id="IPR043129">
    <property type="entry name" value="ATPase_NBD"/>
</dbReference>
<dbReference type="PANTHER" id="PTHR43095">
    <property type="entry name" value="SUGAR KINASE"/>
    <property type="match status" value="1"/>
</dbReference>
<dbReference type="EMBL" id="UHJJ01000004">
    <property type="protein sequence ID" value="SUQ13860.1"/>
    <property type="molecule type" value="Genomic_DNA"/>
</dbReference>
<evidence type="ECO:0000256" key="1">
    <source>
        <dbReference type="ARBA" id="ARBA00009156"/>
    </source>
</evidence>
<evidence type="ECO:0000256" key="4">
    <source>
        <dbReference type="RuleBase" id="RU003733"/>
    </source>
</evidence>
<dbReference type="OrthoDB" id="9805576at2"/>
<dbReference type="InterPro" id="IPR000577">
    <property type="entry name" value="Carb_kinase_FGGY"/>
</dbReference>
<name>A0A315ZYX1_9FIRM</name>
<protein>
    <submittedName>
        <fullName evidence="7">L-xylulokinase</fullName>
    </submittedName>
</protein>
<dbReference type="Pfam" id="PF00370">
    <property type="entry name" value="FGGY_N"/>
    <property type="match status" value="1"/>
</dbReference>
<sequence>MGKYVIGLDNGGTSTKAAVFDLKGKEICSAGKQTRVITPKSGYTERDMEEVWLANCECVKKALEKGGIDGRDVLGIAVCGHGKGLYPWGKDDKPAYNGIISTDSRAWKYPKKWYENGVYEELHDQLCQEFMACQQVALLAWFKDHHKDVYDNIEYVFSVKDYIRFRLTGEAYSEATDISGSGLMDVKNARFDQEILDKLGIGEVYEKLAPIKYSYDVCGTITREASFLTGLMEGTPVAGGMFDIDACAVAVDVTSPEQLCTIAGTWSINEYISKQPVMDGSIAMNSLFAMPGYYLVEECSATSSGNLEWFLENCMENERLPEGKSIYDAVNEKVSSVAPEESDVYFLPFLYGSNAHPLGKGAFIGLTTFHDKAHMLRAVYEGVAYSHKTHIERLLSSRKAPEAIRMAGGAVNSKVWVQMFADVLGFPIETVEARELGALGCGMAAAIAAGVYKDYREAAENMVHISDRIYPDAEKTAIYQKKYEKYRAVSKALDTVWGQFEV</sequence>
<dbReference type="AlphaFoldDB" id="A0A315ZYX1"/>
<dbReference type="SUPFAM" id="SSF53067">
    <property type="entry name" value="Actin-like ATPase domain"/>
    <property type="match status" value="2"/>
</dbReference>
<dbReference type="GO" id="GO:0005975">
    <property type="term" value="P:carbohydrate metabolic process"/>
    <property type="evidence" value="ECO:0007669"/>
    <property type="project" value="InterPro"/>
</dbReference>
<evidence type="ECO:0000313" key="7">
    <source>
        <dbReference type="EMBL" id="SUQ13860.1"/>
    </source>
</evidence>
<proteinExistence type="inferred from homology"/>
<dbReference type="PANTHER" id="PTHR43095:SF3">
    <property type="entry name" value="L-XYLULOSE_3-KETO-L-GULONATE KINASE"/>
    <property type="match status" value="1"/>
</dbReference>
<evidence type="ECO:0000259" key="6">
    <source>
        <dbReference type="Pfam" id="PF02782"/>
    </source>
</evidence>
<reference evidence="8" key="1">
    <citation type="submission" date="2017-07" db="EMBL/GenBank/DDBJ databases">
        <authorList>
            <person name="Varghese N."/>
            <person name="Submissions S."/>
        </authorList>
    </citation>
    <scope>NUCLEOTIDE SEQUENCE [LARGE SCALE GENOMIC DNA]</scope>
    <source>
        <strain evidence="8">NLAE-zl-C134</strain>
    </source>
</reference>
<feature type="domain" description="Carbohydrate kinase FGGY N-terminal" evidence="5">
    <location>
        <begin position="4"/>
        <end position="248"/>
    </location>
</feature>
<dbReference type="InterPro" id="IPR018485">
    <property type="entry name" value="FGGY_C"/>
</dbReference>
<dbReference type="RefSeq" id="WP_109710172.1">
    <property type="nucleotide sequence ID" value="NZ_QGDS01000004.1"/>
</dbReference>
<keyword evidence="3 4" id="KW-0418">Kinase</keyword>
<accession>A0A315ZYX1</accession>
<gene>
    <name evidence="7" type="ORF">SAMN05216529_104171</name>
</gene>
<dbReference type="GO" id="GO:0016301">
    <property type="term" value="F:kinase activity"/>
    <property type="evidence" value="ECO:0007669"/>
    <property type="project" value="UniProtKB-KW"/>
</dbReference>
<evidence type="ECO:0000256" key="2">
    <source>
        <dbReference type="ARBA" id="ARBA00022679"/>
    </source>
</evidence>
<dbReference type="InterPro" id="IPR050406">
    <property type="entry name" value="FGGY_Carb_Kinase"/>
</dbReference>
<organism evidence="7 8">
    <name type="scientific">Faecalicatena contorta</name>
    <dbReference type="NCBI Taxonomy" id="39482"/>
    <lineage>
        <taxon>Bacteria</taxon>
        <taxon>Bacillati</taxon>
        <taxon>Bacillota</taxon>
        <taxon>Clostridia</taxon>
        <taxon>Lachnospirales</taxon>
        <taxon>Lachnospiraceae</taxon>
        <taxon>Faecalicatena</taxon>
    </lineage>
</organism>
<dbReference type="PIRSF" id="PIRSF000538">
    <property type="entry name" value="GlpK"/>
    <property type="match status" value="1"/>
</dbReference>
<evidence type="ECO:0000313" key="8">
    <source>
        <dbReference type="Proteomes" id="UP000254051"/>
    </source>
</evidence>
<comment type="similarity">
    <text evidence="1 4">Belongs to the FGGY kinase family.</text>
</comment>
<evidence type="ECO:0000259" key="5">
    <source>
        <dbReference type="Pfam" id="PF00370"/>
    </source>
</evidence>
<feature type="domain" description="Carbohydrate kinase FGGY C-terminal" evidence="6">
    <location>
        <begin position="261"/>
        <end position="449"/>
    </location>
</feature>
<dbReference type="Gene3D" id="3.30.420.40">
    <property type="match status" value="2"/>
</dbReference>
<keyword evidence="8" id="KW-1185">Reference proteome</keyword>
<dbReference type="CDD" id="cd07802">
    <property type="entry name" value="ASKHA_NBD_FGGY_EcLyxK-like"/>
    <property type="match status" value="1"/>
</dbReference>
<dbReference type="Pfam" id="PF02782">
    <property type="entry name" value="FGGY_C"/>
    <property type="match status" value="1"/>
</dbReference>
<keyword evidence="2 4" id="KW-0808">Transferase</keyword>
<dbReference type="GO" id="GO:0016773">
    <property type="term" value="F:phosphotransferase activity, alcohol group as acceptor"/>
    <property type="evidence" value="ECO:0007669"/>
    <property type="project" value="InterPro"/>
</dbReference>
<dbReference type="PROSITE" id="PS00445">
    <property type="entry name" value="FGGY_KINASES_2"/>
    <property type="match status" value="1"/>
</dbReference>
<dbReference type="InterPro" id="IPR018484">
    <property type="entry name" value="FGGY_N"/>
</dbReference>